<keyword evidence="1" id="KW-1133">Transmembrane helix</keyword>
<proteinExistence type="predicted"/>
<feature type="transmembrane region" description="Helical" evidence="1">
    <location>
        <begin position="24"/>
        <end position="51"/>
    </location>
</feature>
<dbReference type="AlphaFoldDB" id="A0A813Z071"/>
<keyword evidence="1" id="KW-0812">Transmembrane</keyword>
<organism evidence="2 3">
    <name type="scientific">Adineta steineri</name>
    <dbReference type="NCBI Taxonomy" id="433720"/>
    <lineage>
        <taxon>Eukaryota</taxon>
        <taxon>Metazoa</taxon>
        <taxon>Spiralia</taxon>
        <taxon>Gnathifera</taxon>
        <taxon>Rotifera</taxon>
        <taxon>Eurotatoria</taxon>
        <taxon>Bdelloidea</taxon>
        <taxon>Adinetida</taxon>
        <taxon>Adinetidae</taxon>
        <taxon>Adineta</taxon>
    </lineage>
</organism>
<accession>A0A813Z071</accession>
<keyword evidence="1" id="KW-0472">Membrane</keyword>
<dbReference type="EMBL" id="CAJNOI010000034">
    <property type="protein sequence ID" value="CAF0891497.1"/>
    <property type="molecule type" value="Genomic_DNA"/>
</dbReference>
<comment type="caution">
    <text evidence="2">The sequence shown here is derived from an EMBL/GenBank/DDBJ whole genome shotgun (WGS) entry which is preliminary data.</text>
</comment>
<name>A0A813Z071_9BILA</name>
<evidence type="ECO:0000313" key="2">
    <source>
        <dbReference type="EMBL" id="CAF0891497.1"/>
    </source>
</evidence>
<protein>
    <submittedName>
        <fullName evidence="2">Uncharacterized protein</fullName>
    </submittedName>
</protein>
<evidence type="ECO:0000313" key="3">
    <source>
        <dbReference type="Proteomes" id="UP000663877"/>
    </source>
</evidence>
<reference evidence="2" key="1">
    <citation type="submission" date="2021-02" db="EMBL/GenBank/DDBJ databases">
        <authorList>
            <person name="Nowell W R."/>
        </authorList>
    </citation>
    <scope>NUCLEOTIDE SEQUENCE</scope>
</reference>
<gene>
    <name evidence="2" type="ORF">BJG266_LOCUS9973</name>
</gene>
<dbReference type="Proteomes" id="UP000663877">
    <property type="component" value="Unassembled WGS sequence"/>
</dbReference>
<sequence length="292" mass="34159">MMNNRLFHSFINTPLINTYIVYDLIGYLIFIALISLILLLIILYCYIYYYFCHYHHHRYLSYELNEEFPEQESIKNNSFIKCHSDDKNHLSQLYNSYPHLISHSPIITTTTEINNQNCTTINTLSSSTTSHSSLIRSDSIVENNQNKFYKTIRKINRMQDYIKTPTDRILMSGRLSSCNLSILSKQILSSENDNNQKNSQAIIPNTTICSSLEQLTPIYETEWTHNLTQVTMNKIPSMEFPLLSSPGLISTTDYFQQEHPYNKFLVSRQKSSDSIRRTKILKRLKDDASFLY</sequence>
<evidence type="ECO:0000256" key="1">
    <source>
        <dbReference type="SAM" id="Phobius"/>
    </source>
</evidence>